<dbReference type="RefSeq" id="WP_390304643.1">
    <property type="nucleotide sequence ID" value="NZ_JBHRRZ010000012.1"/>
</dbReference>
<reference evidence="2" key="1">
    <citation type="journal article" date="2019" name="Int. J. Syst. Evol. Microbiol.">
        <title>The Global Catalogue of Microorganisms (GCM) 10K type strain sequencing project: providing services to taxonomists for standard genome sequencing and annotation.</title>
        <authorList>
            <consortium name="The Broad Institute Genomics Platform"/>
            <consortium name="The Broad Institute Genome Sequencing Center for Infectious Disease"/>
            <person name="Wu L."/>
            <person name="Ma J."/>
        </authorList>
    </citation>
    <scope>NUCLEOTIDE SEQUENCE [LARGE SCALE GENOMIC DNA]</scope>
    <source>
        <strain evidence="2">KCTC 13193</strain>
    </source>
</reference>
<proteinExistence type="predicted"/>
<accession>A0ABV7A560</accession>
<gene>
    <name evidence="1" type="ORF">ACFODW_06990</name>
</gene>
<protein>
    <recommendedName>
        <fullName evidence="3">HNH endonuclease</fullName>
    </recommendedName>
</protein>
<organism evidence="1 2">
    <name type="scientific">Virgibacillus sediminis</name>
    <dbReference type="NCBI Taxonomy" id="202260"/>
    <lineage>
        <taxon>Bacteria</taxon>
        <taxon>Bacillati</taxon>
        <taxon>Bacillota</taxon>
        <taxon>Bacilli</taxon>
        <taxon>Bacillales</taxon>
        <taxon>Bacillaceae</taxon>
        <taxon>Virgibacillus</taxon>
    </lineage>
</organism>
<dbReference type="Gene3D" id="1.10.30.50">
    <property type="match status" value="1"/>
</dbReference>
<dbReference type="EMBL" id="JBHRRZ010000012">
    <property type="protein sequence ID" value="MFC2948088.1"/>
    <property type="molecule type" value="Genomic_DNA"/>
</dbReference>
<name>A0ABV7A560_9BACI</name>
<sequence>MAANVLKEVCNLLDLDNENKAEEVIKRQYPFQNIEYLNRSYTKSKMLEIFLRDGFIDRYSGYRLIFPPVLRLLSTKFPDSFPFHKNWKMSECHIAYWELMPTIDHVFPIAQGGTDEGTNLICTSMIRNSAKSNFTLEQLGWEIHSRGDLDEWDGLVHWFLNYVEKYEEFLQIEYIKQWYSLAKKKMG</sequence>
<comment type="caution">
    <text evidence="1">The sequence shown here is derived from an EMBL/GenBank/DDBJ whole genome shotgun (WGS) entry which is preliminary data.</text>
</comment>
<evidence type="ECO:0000313" key="1">
    <source>
        <dbReference type="EMBL" id="MFC2948088.1"/>
    </source>
</evidence>
<dbReference type="Proteomes" id="UP001595387">
    <property type="component" value="Unassembled WGS sequence"/>
</dbReference>
<evidence type="ECO:0008006" key="3">
    <source>
        <dbReference type="Google" id="ProtNLM"/>
    </source>
</evidence>
<keyword evidence="2" id="KW-1185">Reference proteome</keyword>
<evidence type="ECO:0000313" key="2">
    <source>
        <dbReference type="Proteomes" id="UP001595387"/>
    </source>
</evidence>